<feature type="non-terminal residue" evidence="1">
    <location>
        <position position="124"/>
    </location>
</feature>
<reference evidence="1" key="1">
    <citation type="journal article" date="2019" name="Sci. Rep.">
        <title>Draft genome of Tanacetum cinerariifolium, the natural source of mosquito coil.</title>
        <authorList>
            <person name="Yamashiro T."/>
            <person name="Shiraishi A."/>
            <person name="Satake H."/>
            <person name="Nakayama K."/>
        </authorList>
    </citation>
    <scope>NUCLEOTIDE SEQUENCE</scope>
</reference>
<keyword evidence="1" id="KW-0695">RNA-directed DNA polymerase</keyword>
<feature type="non-terminal residue" evidence="1">
    <location>
        <position position="1"/>
    </location>
</feature>
<gene>
    <name evidence="1" type="ORF">Tci_855673</name>
</gene>
<evidence type="ECO:0000313" key="1">
    <source>
        <dbReference type="EMBL" id="GFC83703.1"/>
    </source>
</evidence>
<accession>A0A699RD11</accession>
<proteinExistence type="predicted"/>
<keyword evidence="1" id="KW-0808">Transferase</keyword>
<organism evidence="1">
    <name type="scientific">Tanacetum cinerariifolium</name>
    <name type="common">Dalmatian daisy</name>
    <name type="synonym">Chrysanthemum cinerariifolium</name>
    <dbReference type="NCBI Taxonomy" id="118510"/>
    <lineage>
        <taxon>Eukaryota</taxon>
        <taxon>Viridiplantae</taxon>
        <taxon>Streptophyta</taxon>
        <taxon>Embryophyta</taxon>
        <taxon>Tracheophyta</taxon>
        <taxon>Spermatophyta</taxon>
        <taxon>Magnoliopsida</taxon>
        <taxon>eudicotyledons</taxon>
        <taxon>Gunneridae</taxon>
        <taxon>Pentapetalae</taxon>
        <taxon>asterids</taxon>
        <taxon>campanulids</taxon>
        <taxon>Asterales</taxon>
        <taxon>Asteraceae</taxon>
        <taxon>Asteroideae</taxon>
        <taxon>Anthemideae</taxon>
        <taxon>Anthemidinae</taxon>
        <taxon>Tanacetum</taxon>
    </lineage>
</organism>
<keyword evidence="1" id="KW-0548">Nucleotidyltransferase</keyword>
<comment type="caution">
    <text evidence="1">The sequence shown here is derived from an EMBL/GenBank/DDBJ whole genome shotgun (WGS) entry which is preliminary data.</text>
</comment>
<name>A0A699RD11_TANCI</name>
<dbReference type="EMBL" id="BKCJ011090811">
    <property type="protein sequence ID" value="GFC83703.1"/>
    <property type="molecule type" value="Genomic_DNA"/>
</dbReference>
<dbReference type="AlphaFoldDB" id="A0A699RD11"/>
<protein>
    <submittedName>
        <fullName evidence="1">RNA-directed DNA polymerase, eukaryota</fullName>
    </submittedName>
</protein>
<dbReference type="GO" id="GO:0003964">
    <property type="term" value="F:RNA-directed DNA polymerase activity"/>
    <property type="evidence" value="ECO:0007669"/>
    <property type="project" value="UniProtKB-KW"/>
</dbReference>
<sequence length="124" mass="14059">DLVEIDKNLDEGANPDELLPIRADLNRKLYEINQMDLKDVAQKPKSDGLLREKEASFGFRVDFAKANDFVHWDFLLDVLSAFGFGSKWCHWIRGIFGSNMASVLVNGNPTTEFPIYRGLKQGDP</sequence>